<feature type="disulfide bond" evidence="2">
    <location>
        <begin position="273"/>
        <end position="290"/>
    </location>
</feature>
<feature type="disulfide bond" evidence="2">
    <location>
        <begin position="373"/>
        <end position="382"/>
    </location>
</feature>
<keyword evidence="4" id="KW-0732">Signal</keyword>
<dbReference type="InterPro" id="IPR008197">
    <property type="entry name" value="WAP_dom"/>
</dbReference>
<feature type="domain" description="EGF-like" evidence="5">
    <location>
        <begin position="691"/>
        <end position="727"/>
    </location>
</feature>
<dbReference type="CDD" id="cd00199">
    <property type="entry name" value="WAP"/>
    <property type="match status" value="1"/>
</dbReference>
<feature type="domain" description="EGF-like" evidence="5">
    <location>
        <begin position="264"/>
        <end position="302"/>
    </location>
</feature>
<feature type="disulfide bond" evidence="2">
    <location>
        <begin position="584"/>
        <end position="593"/>
    </location>
</feature>
<organism evidence="7 8">
    <name type="scientific">Saccoglossus kowalevskii</name>
    <name type="common">Acorn worm</name>
    <dbReference type="NCBI Taxonomy" id="10224"/>
    <lineage>
        <taxon>Eukaryota</taxon>
        <taxon>Metazoa</taxon>
        <taxon>Hemichordata</taxon>
        <taxon>Enteropneusta</taxon>
        <taxon>Harrimaniidae</taxon>
        <taxon>Saccoglossus</taxon>
    </lineage>
</organism>
<reference evidence="8" key="1">
    <citation type="submission" date="2025-08" db="UniProtKB">
        <authorList>
            <consortium name="RefSeq"/>
        </authorList>
    </citation>
    <scope>IDENTIFICATION</scope>
    <source>
        <tissue evidence="8">Testes</tissue>
    </source>
</reference>
<feature type="disulfide bond" evidence="2">
    <location>
        <begin position="451"/>
        <end position="460"/>
    </location>
</feature>
<dbReference type="PROSITE" id="PS50026">
    <property type="entry name" value="EGF_3"/>
    <property type="match status" value="10"/>
</dbReference>
<feature type="disulfide bond" evidence="2">
    <location>
        <begin position="717"/>
        <end position="726"/>
    </location>
</feature>
<dbReference type="SMART" id="SM00179">
    <property type="entry name" value="EGF_CA"/>
    <property type="match status" value="7"/>
</dbReference>
<dbReference type="SMART" id="SM00289">
    <property type="entry name" value="WR1"/>
    <property type="match status" value="6"/>
</dbReference>
<dbReference type="PROSITE" id="PS51390">
    <property type="entry name" value="WAP"/>
    <property type="match status" value="3"/>
</dbReference>
<evidence type="ECO:0000256" key="3">
    <source>
        <dbReference type="SAM" id="Phobius"/>
    </source>
</evidence>
<dbReference type="Pfam" id="PF00095">
    <property type="entry name" value="WAP"/>
    <property type="match status" value="3"/>
</dbReference>
<evidence type="ECO:0000313" key="8">
    <source>
        <dbReference type="RefSeq" id="XP_006815798.1"/>
    </source>
</evidence>
<sequence>MMWTLLIMTSLVMSLWAQTGVSQCSTNPCFNGGSCEDNVDGSYTCHCTEGFVGDRCGTSIEVAGICYSNNPCQNGATCFGYYNTYTCYCTTGFTGTLCDTPTGNVNCFYDGQVYQHFETRQEDCNKCTCNYGSWSCTEISCHSGGCTHDGVAYSDGAERQLDCGNFCTCLNGQWGCSELPCAPCTHSFVTYSHSATRQQDCNTCTCLNGQWNCTQLSCGLCPPIYPGISGDCTLTACFSDQFCSNNQKCCFNGCVVTCLNSVSVGDSCYPNPCHNGGTCTITSTSPGYVCLCATGYYGQLCNIGTGPTQCAYNPCINGGTCSMVNNVMTCTCLSGYYGDVCEIVQDPCDSMPCLNGGTCFQAGNGLSAYVCLCASGYTGTNCEGSNGRECYYGSTRYNEFATRQEDCNVCECLNGGWSCTTNPCSTNPCDSEPCQHDGTCLHANTQYMCQCTDGYTGFNCETLLGGSCDYTGACHNGATCTLTQGGMFHCNCAYGFSGQYCEIDISQTHQGMCPSVAEPLDGTVGHDCATMCIGDYQCEPNEKCCISFNCGMQCTQVDDACSIGLTCMNGGTCQPIGYTFTCTCPDGYTGVYCEIATDNLCYTDNPCQNGGMCTTLVGSVNVCVCPPTWMGKYCEHVKTGCADGSEPVACPLDPCFLASCPSNLAAQCRPNYCGGCKTQFFFDGDIRIQCEDPCSPDPCQNNGVCYNINGKTPLCMCADGFYGTHCERILSCDDGVEPLPCVSNHCDTTLCPAHPNARCEVNICQHGIYNECFPEFFDEQDNIVDCLDMMCPYGPLAFECKLNPCLLASCPTYPTATCVPNYCHVSGCIAEYIDEYGNKVDCTDPPKPGQCPPTDGLFGTCVELCTLDENCPDAQKCCSNGCGHTCQNPILVPVNPCPSGEPLKNEHGVELLCGPNQHHCPVGHHCIMSTDNHAVCCPGCPDGQLPTQCTTNPCQVSQCASHPNAECHANYCGGCFAEFYDEYGMKVNCNDIVCSDTIVCYNGGLCSHGVCVCADGFFGRLCEEYNPCADGKPAKDEDGTVLFCGNMPNHDQCPPGHHCKMSTGGLDVCCPGCPDGQQTVQCATNPCRVSQCASNPNAECHANYCGGCFAEFYDEYGMKVNCDDEKNVCPRGEASMNEDGTNMACSPDTNQCPIEHYCQTFADGPSMCCPGCPDNQQFVQCTAKPCDVTQCAFDPNAICRDNYCGGCFAEFYDANGMNIDCDEKRPCTFRDGHDYPHGELLEGSEEDGDCNSCTCSNGVWSCTNIYCGDATSCYYSDMAYKQGEYRPNECNTCYCNQKEWVCSNRECPNDEELVAVSVTFHLKGDYGVIADDVDDFEESISKSISLNFQIPDTMIDNMKISEGSIKVEFNIVADPEINKDTEAVVYKMEEKISSYTFVYNGVIYEVDGSTAVFEKVYQEPQPVKRDTVNDALIIVGIVIAVVAVLVIIMVVTYLIASSCNDSKRRSNYKHSTPRDIVHAYDNHAFPNGSPVGSDNLKV</sequence>
<feature type="domain" description="WAP" evidence="6">
    <location>
        <begin position="844"/>
        <end position="890"/>
    </location>
</feature>
<feature type="domain" description="EGF-like" evidence="5">
    <location>
        <begin position="597"/>
        <end position="635"/>
    </location>
</feature>
<accession>A0ABM0M707</accession>
<feature type="domain" description="EGF-like" evidence="5">
    <location>
        <begin position="344"/>
        <end position="383"/>
    </location>
</feature>
<dbReference type="SUPFAM" id="SSF57256">
    <property type="entry name" value="Elafin-like"/>
    <property type="match status" value="2"/>
</dbReference>
<dbReference type="SMART" id="SM00181">
    <property type="entry name" value="EGF"/>
    <property type="match status" value="12"/>
</dbReference>
<feature type="disulfide bond" evidence="2">
    <location>
        <begin position="47"/>
        <end position="56"/>
    </location>
</feature>
<feature type="domain" description="EGF-like" evidence="5">
    <location>
        <begin position="557"/>
        <end position="594"/>
    </location>
</feature>
<feature type="domain" description="EGF-like" evidence="5">
    <location>
        <begin position="464"/>
        <end position="502"/>
    </location>
</feature>
<feature type="domain" description="EGF-like" evidence="5">
    <location>
        <begin position="425"/>
        <end position="461"/>
    </location>
</feature>
<dbReference type="SUPFAM" id="SSF57603">
    <property type="entry name" value="FnI-like domain"/>
    <property type="match status" value="1"/>
</dbReference>
<feature type="domain" description="EGF-like" evidence="5">
    <location>
        <begin position="62"/>
        <end position="99"/>
    </location>
</feature>
<dbReference type="InterPro" id="IPR001007">
    <property type="entry name" value="VWF_dom"/>
</dbReference>
<keyword evidence="3" id="KW-0812">Transmembrane</keyword>
<dbReference type="CDD" id="cd00054">
    <property type="entry name" value="EGF_CA"/>
    <property type="match status" value="3"/>
</dbReference>
<feature type="signal peptide" evidence="4">
    <location>
        <begin position="1"/>
        <end position="17"/>
    </location>
</feature>
<evidence type="ECO:0000256" key="4">
    <source>
        <dbReference type="SAM" id="SignalP"/>
    </source>
</evidence>
<evidence type="ECO:0000256" key="2">
    <source>
        <dbReference type="PROSITE-ProRule" id="PRU00076"/>
    </source>
</evidence>
<dbReference type="Pfam" id="PF00008">
    <property type="entry name" value="EGF"/>
    <property type="match status" value="6"/>
</dbReference>
<feature type="domain" description="WAP" evidence="6">
    <location>
        <begin position="506"/>
        <end position="558"/>
    </location>
</feature>
<gene>
    <name evidence="8" type="primary">LOC100375670</name>
</gene>
<dbReference type="InterPro" id="IPR036645">
    <property type="entry name" value="Elafin-like_sf"/>
</dbReference>
<keyword evidence="2" id="KW-0245">EGF-like domain</keyword>
<keyword evidence="3" id="KW-0472">Membrane</keyword>
<dbReference type="SMART" id="SM00217">
    <property type="entry name" value="WAP"/>
    <property type="match status" value="3"/>
</dbReference>
<feature type="domain" description="EGF-like" evidence="5">
    <location>
        <begin position="20"/>
        <end position="57"/>
    </location>
</feature>
<dbReference type="GeneID" id="100375670"/>
<dbReference type="SUPFAM" id="SSF57196">
    <property type="entry name" value="EGF/Laminin"/>
    <property type="match status" value="10"/>
</dbReference>
<keyword evidence="3" id="KW-1133">Transmembrane helix</keyword>
<feature type="disulfide bond" evidence="2">
    <location>
        <begin position="332"/>
        <end position="341"/>
    </location>
</feature>
<evidence type="ECO:0000313" key="7">
    <source>
        <dbReference type="Proteomes" id="UP000694865"/>
    </source>
</evidence>
<dbReference type="PANTHER" id="PTHR24033:SF151">
    <property type="entry name" value="NOTCH 2"/>
    <property type="match status" value="1"/>
</dbReference>
<dbReference type="PROSITE" id="PS00022">
    <property type="entry name" value="EGF_1"/>
    <property type="match status" value="11"/>
</dbReference>
<feature type="transmembrane region" description="Helical" evidence="3">
    <location>
        <begin position="1431"/>
        <end position="1456"/>
    </location>
</feature>
<protein>
    <submittedName>
        <fullName evidence="8">Neurogenic locus Notch protein-like</fullName>
    </submittedName>
</protein>
<dbReference type="RefSeq" id="XP_006815798.1">
    <property type="nucleotide sequence ID" value="XM_006815735.1"/>
</dbReference>
<feature type="disulfide bond" evidence="2">
    <location>
        <begin position="89"/>
        <end position="98"/>
    </location>
</feature>
<feature type="disulfide bond" evidence="2">
    <location>
        <begin position="492"/>
        <end position="501"/>
    </location>
</feature>
<dbReference type="PROSITE" id="PS01186">
    <property type="entry name" value="EGF_2"/>
    <property type="match status" value="10"/>
</dbReference>
<dbReference type="InterPro" id="IPR000742">
    <property type="entry name" value="EGF"/>
</dbReference>
<dbReference type="InterPro" id="IPR051830">
    <property type="entry name" value="NOTCH_homolog"/>
</dbReference>
<evidence type="ECO:0000259" key="5">
    <source>
        <dbReference type="PROSITE" id="PS50026"/>
    </source>
</evidence>
<proteinExistence type="predicted"/>
<keyword evidence="1 2" id="KW-1015">Disulfide bond</keyword>
<comment type="caution">
    <text evidence="2">Lacks conserved residue(s) required for the propagation of feature annotation.</text>
</comment>
<dbReference type="Gene3D" id="2.10.25.10">
    <property type="entry name" value="Laminin"/>
    <property type="match status" value="10"/>
</dbReference>
<keyword evidence="7" id="KW-1185">Reference proteome</keyword>
<dbReference type="PANTHER" id="PTHR24033">
    <property type="entry name" value="EGF-LIKE DOMAIN-CONTAINING PROTEIN"/>
    <property type="match status" value="1"/>
</dbReference>
<dbReference type="SMART" id="SM00215">
    <property type="entry name" value="VWC_out"/>
    <property type="match status" value="3"/>
</dbReference>
<feature type="domain" description="WAP" evidence="6">
    <location>
        <begin position="214"/>
        <end position="262"/>
    </location>
</feature>
<evidence type="ECO:0000259" key="6">
    <source>
        <dbReference type="PROSITE" id="PS51390"/>
    </source>
</evidence>
<dbReference type="InterPro" id="IPR001881">
    <property type="entry name" value="EGF-like_Ca-bd_dom"/>
</dbReference>
<feature type="disulfide bond" evidence="2">
    <location>
        <begin position="625"/>
        <end position="634"/>
    </location>
</feature>
<dbReference type="Gene3D" id="4.10.75.10">
    <property type="entry name" value="Elafin-like"/>
    <property type="match status" value="3"/>
</dbReference>
<dbReference type="Proteomes" id="UP000694865">
    <property type="component" value="Unplaced"/>
</dbReference>
<dbReference type="InterPro" id="IPR006150">
    <property type="entry name" value="Cys_repeat_1"/>
</dbReference>
<name>A0ABM0M707_SACKO</name>
<dbReference type="SMART" id="SM00214">
    <property type="entry name" value="VWC"/>
    <property type="match status" value="3"/>
</dbReference>
<evidence type="ECO:0000256" key="1">
    <source>
        <dbReference type="ARBA" id="ARBA00023157"/>
    </source>
</evidence>
<feature type="disulfide bond" evidence="2">
    <location>
        <begin position="292"/>
        <end position="301"/>
    </location>
</feature>
<feature type="domain" description="EGF-like" evidence="5">
    <location>
        <begin position="306"/>
        <end position="342"/>
    </location>
</feature>
<feature type="chain" id="PRO_5045942535" evidence="4">
    <location>
        <begin position="18"/>
        <end position="1498"/>
    </location>
</feature>